<proteinExistence type="inferred from homology"/>
<reference evidence="7 8" key="1">
    <citation type="submission" date="2016-01" db="EMBL/GenBank/DDBJ databases">
        <authorList>
            <person name="Oliw E.H."/>
        </authorList>
    </citation>
    <scope>NUCLEOTIDE SEQUENCE [LARGE SCALE GENOMIC DNA]</scope>
    <source>
        <strain evidence="7 8">FRB97</strain>
    </source>
</reference>
<dbReference type="KEGG" id="gqu:AWC35_09805"/>
<feature type="domain" description="HTH lysR-type" evidence="6">
    <location>
        <begin position="4"/>
        <end position="62"/>
    </location>
</feature>
<organism evidence="7 8">
    <name type="scientific">Gibbsiella quercinecans</name>
    <dbReference type="NCBI Taxonomy" id="929813"/>
    <lineage>
        <taxon>Bacteria</taxon>
        <taxon>Pseudomonadati</taxon>
        <taxon>Pseudomonadota</taxon>
        <taxon>Gammaproteobacteria</taxon>
        <taxon>Enterobacterales</taxon>
        <taxon>Yersiniaceae</taxon>
        <taxon>Gibbsiella</taxon>
    </lineage>
</organism>
<dbReference type="EMBL" id="CP014136">
    <property type="protein sequence ID" value="ATA19613.1"/>
    <property type="molecule type" value="Genomic_DNA"/>
</dbReference>
<dbReference type="RefSeq" id="WP_095846220.1">
    <property type="nucleotide sequence ID" value="NZ_CP014136.1"/>
</dbReference>
<dbReference type="GO" id="GO:0003677">
    <property type="term" value="F:DNA binding"/>
    <property type="evidence" value="ECO:0007669"/>
    <property type="project" value="UniProtKB-KW"/>
</dbReference>
<evidence type="ECO:0000256" key="5">
    <source>
        <dbReference type="ARBA" id="ARBA00023163"/>
    </source>
</evidence>
<accession>A0A250B061</accession>
<comment type="similarity">
    <text evidence="1">Belongs to the LysR transcriptional regulatory family.</text>
</comment>
<dbReference type="GO" id="GO:0032993">
    <property type="term" value="C:protein-DNA complex"/>
    <property type="evidence" value="ECO:0007669"/>
    <property type="project" value="TreeGrafter"/>
</dbReference>
<dbReference type="InterPro" id="IPR000847">
    <property type="entry name" value="LysR_HTH_N"/>
</dbReference>
<evidence type="ECO:0000313" key="7">
    <source>
        <dbReference type="EMBL" id="ATA19613.1"/>
    </source>
</evidence>
<sequence>MAHFTLRQLKYFTTVVETKSIAEASRQLHIAQPSISTAVKNLEDSFGIQLFIRHHAQGVSLTSSGKRFYYKARELLRQSWAFEQNAMADNDVVAGKISVGCFETAAPVFLPQMMRGFQRRHPGIEVQIHDGEQNELVQGLHSGRFDLAILYRHDLDDGIATERLNAPSKPYALLPIGHPLALRSSVTLDELSREPMILLDVVPSRDYFVNIFRENGLMPKIAYSSPSIEMVRCMVGQGFGFSLLVTRPFTPITYDGKQVAMVEVLGDITGSQLVLASLRHNPMTKPAQLFADYCKEQLLMPGEMDIPPGKVA</sequence>
<evidence type="ECO:0000256" key="4">
    <source>
        <dbReference type="ARBA" id="ARBA00023125"/>
    </source>
</evidence>
<dbReference type="Gene3D" id="3.40.190.10">
    <property type="entry name" value="Periplasmic binding protein-like II"/>
    <property type="match status" value="2"/>
</dbReference>
<name>A0A250B061_9GAMM</name>
<dbReference type="OrthoDB" id="8679465at2"/>
<dbReference type="PRINTS" id="PR00039">
    <property type="entry name" value="HTHLYSR"/>
</dbReference>
<dbReference type="FunFam" id="1.10.10.10:FF:000001">
    <property type="entry name" value="LysR family transcriptional regulator"/>
    <property type="match status" value="1"/>
</dbReference>
<evidence type="ECO:0000256" key="2">
    <source>
        <dbReference type="ARBA" id="ARBA00022491"/>
    </source>
</evidence>
<evidence type="ECO:0000259" key="6">
    <source>
        <dbReference type="PROSITE" id="PS50931"/>
    </source>
</evidence>
<dbReference type="InterPro" id="IPR036388">
    <property type="entry name" value="WH-like_DNA-bd_sf"/>
</dbReference>
<protein>
    <submittedName>
        <fullName evidence="7">LysR family transcriptional regulator</fullName>
    </submittedName>
</protein>
<dbReference type="AlphaFoldDB" id="A0A250B061"/>
<evidence type="ECO:0000313" key="8">
    <source>
        <dbReference type="Proteomes" id="UP000217182"/>
    </source>
</evidence>
<dbReference type="Gene3D" id="1.10.10.10">
    <property type="entry name" value="Winged helix-like DNA-binding domain superfamily/Winged helix DNA-binding domain"/>
    <property type="match status" value="1"/>
</dbReference>
<keyword evidence="3" id="KW-0805">Transcription regulation</keyword>
<keyword evidence="4" id="KW-0238">DNA-binding</keyword>
<keyword evidence="5" id="KW-0804">Transcription</keyword>
<keyword evidence="8" id="KW-1185">Reference proteome</keyword>
<dbReference type="CDD" id="cd08412">
    <property type="entry name" value="PBP2_PAO1_like"/>
    <property type="match status" value="1"/>
</dbReference>
<dbReference type="InterPro" id="IPR005119">
    <property type="entry name" value="LysR_subst-bd"/>
</dbReference>
<dbReference type="GO" id="GO:0003700">
    <property type="term" value="F:DNA-binding transcription factor activity"/>
    <property type="evidence" value="ECO:0007669"/>
    <property type="project" value="InterPro"/>
</dbReference>
<dbReference type="Pfam" id="PF03466">
    <property type="entry name" value="LysR_substrate"/>
    <property type="match status" value="1"/>
</dbReference>
<evidence type="ECO:0000256" key="3">
    <source>
        <dbReference type="ARBA" id="ARBA00023015"/>
    </source>
</evidence>
<dbReference type="PROSITE" id="PS50931">
    <property type="entry name" value="HTH_LYSR"/>
    <property type="match status" value="1"/>
</dbReference>
<dbReference type="SUPFAM" id="SSF46785">
    <property type="entry name" value="Winged helix' DNA-binding domain"/>
    <property type="match status" value="1"/>
</dbReference>
<dbReference type="InterPro" id="IPR036390">
    <property type="entry name" value="WH_DNA-bd_sf"/>
</dbReference>
<dbReference type="Proteomes" id="UP000217182">
    <property type="component" value="Chromosome"/>
</dbReference>
<dbReference type="SUPFAM" id="SSF53850">
    <property type="entry name" value="Periplasmic binding protein-like II"/>
    <property type="match status" value="1"/>
</dbReference>
<dbReference type="PANTHER" id="PTHR30346:SF0">
    <property type="entry name" value="HCA OPERON TRANSCRIPTIONAL ACTIVATOR HCAR"/>
    <property type="match status" value="1"/>
</dbReference>
<dbReference type="PANTHER" id="PTHR30346">
    <property type="entry name" value="TRANSCRIPTIONAL DUAL REGULATOR HCAR-RELATED"/>
    <property type="match status" value="1"/>
</dbReference>
<dbReference type="Pfam" id="PF00126">
    <property type="entry name" value="HTH_1"/>
    <property type="match status" value="1"/>
</dbReference>
<evidence type="ECO:0000256" key="1">
    <source>
        <dbReference type="ARBA" id="ARBA00009437"/>
    </source>
</evidence>
<gene>
    <name evidence="7" type="ORF">AWC35_09805</name>
</gene>
<keyword evidence="2" id="KW-0678">Repressor</keyword>